<evidence type="ECO:0000313" key="8">
    <source>
        <dbReference type="Proteomes" id="UP000002931"/>
    </source>
</evidence>
<accession>A3VMG7</accession>
<sequence>MSMKHWAVAAMFATLPLAATGQDTTAGQEEYMVACAICHGESGKGDGPFASVLNLSVPGLTGLAAANDGVFPYLETFMVIDGRTGVRGHGGPMPIWGDRFTATASDLGPISAEIIARGRIAVLTDYIESIQD</sequence>
<dbReference type="GO" id="GO:0020037">
    <property type="term" value="F:heme binding"/>
    <property type="evidence" value="ECO:0007669"/>
    <property type="project" value="InterPro"/>
</dbReference>
<evidence type="ECO:0000256" key="4">
    <source>
        <dbReference type="PROSITE-ProRule" id="PRU00433"/>
    </source>
</evidence>
<dbReference type="STRING" id="314271.RB2654_06092"/>
<dbReference type="EMBL" id="AAMT01000032">
    <property type="protein sequence ID" value="EAQ10570.1"/>
    <property type="molecule type" value="Genomic_DNA"/>
</dbReference>
<evidence type="ECO:0000256" key="5">
    <source>
        <dbReference type="SAM" id="SignalP"/>
    </source>
</evidence>
<evidence type="ECO:0000256" key="1">
    <source>
        <dbReference type="ARBA" id="ARBA00022617"/>
    </source>
</evidence>
<dbReference type="SUPFAM" id="SSF46626">
    <property type="entry name" value="Cytochrome c"/>
    <property type="match status" value="1"/>
</dbReference>
<evidence type="ECO:0000256" key="3">
    <source>
        <dbReference type="ARBA" id="ARBA00023004"/>
    </source>
</evidence>
<evidence type="ECO:0000259" key="6">
    <source>
        <dbReference type="PROSITE" id="PS51007"/>
    </source>
</evidence>
<dbReference type="Gene3D" id="1.10.760.10">
    <property type="entry name" value="Cytochrome c-like domain"/>
    <property type="match status" value="1"/>
</dbReference>
<keyword evidence="3 4" id="KW-0408">Iron</keyword>
<dbReference type="InterPro" id="IPR036909">
    <property type="entry name" value="Cyt_c-like_dom_sf"/>
</dbReference>
<dbReference type="HOGENOM" id="CLU_131567_0_0_5"/>
<feature type="signal peptide" evidence="5">
    <location>
        <begin position="1"/>
        <end position="21"/>
    </location>
</feature>
<dbReference type="Proteomes" id="UP000002931">
    <property type="component" value="Unassembled WGS sequence"/>
</dbReference>
<evidence type="ECO:0000313" key="7">
    <source>
        <dbReference type="EMBL" id="EAQ10570.1"/>
    </source>
</evidence>
<keyword evidence="8" id="KW-1185">Reference proteome</keyword>
<dbReference type="PROSITE" id="PS51007">
    <property type="entry name" value="CYTC"/>
    <property type="match status" value="1"/>
</dbReference>
<protein>
    <recommendedName>
        <fullName evidence="6">Cytochrome c domain-containing protein</fullName>
    </recommendedName>
</protein>
<dbReference type="RefSeq" id="WP_008329683.1">
    <property type="nucleotide sequence ID" value="NZ_CH902578.1"/>
</dbReference>
<dbReference type="GO" id="GO:0009055">
    <property type="term" value="F:electron transfer activity"/>
    <property type="evidence" value="ECO:0007669"/>
    <property type="project" value="InterPro"/>
</dbReference>
<dbReference type="GO" id="GO:0046872">
    <property type="term" value="F:metal ion binding"/>
    <property type="evidence" value="ECO:0007669"/>
    <property type="project" value="UniProtKB-KW"/>
</dbReference>
<keyword evidence="2 4" id="KW-0479">Metal-binding</keyword>
<comment type="caution">
    <text evidence="7">The sequence shown here is derived from an EMBL/GenBank/DDBJ whole genome shotgun (WGS) entry which is preliminary data.</text>
</comment>
<dbReference type="AlphaFoldDB" id="A3VMG7"/>
<keyword evidence="5" id="KW-0732">Signal</keyword>
<dbReference type="Pfam" id="PF00034">
    <property type="entry name" value="Cytochrom_C"/>
    <property type="match status" value="1"/>
</dbReference>
<organism evidence="7 8">
    <name type="scientific">Maritimibacter alkaliphilus HTCC2654</name>
    <dbReference type="NCBI Taxonomy" id="314271"/>
    <lineage>
        <taxon>Bacteria</taxon>
        <taxon>Pseudomonadati</taxon>
        <taxon>Pseudomonadota</taxon>
        <taxon>Alphaproteobacteria</taxon>
        <taxon>Rhodobacterales</taxon>
        <taxon>Roseobacteraceae</taxon>
        <taxon>Maritimibacter</taxon>
    </lineage>
</organism>
<feature type="domain" description="Cytochrome c" evidence="6">
    <location>
        <begin position="22"/>
        <end position="131"/>
    </location>
</feature>
<gene>
    <name evidence="7" type="ORF">RB2654_06092</name>
</gene>
<evidence type="ECO:0000256" key="2">
    <source>
        <dbReference type="ARBA" id="ARBA00022723"/>
    </source>
</evidence>
<name>A3VMG7_9RHOB</name>
<keyword evidence="1 4" id="KW-0349">Heme</keyword>
<feature type="chain" id="PRO_5002662390" description="Cytochrome c domain-containing protein" evidence="5">
    <location>
        <begin position="22"/>
        <end position="132"/>
    </location>
</feature>
<reference evidence="7 8" key="1">
    <citation type="journal article" date="2010" name="J. Bacteriol.">
        <title>Genome sequences of Pelagibaca bermudensis HTCC2601T and Maritimibacter alkaliphilus HTCC2654T, the type strains of two marine Roseobacter genera.</title>
        <authorList>
            <person name="Thrash J.C."/>
            <person name="Cho J.C."/>
            <person name="Ferriera S."/>
            <person name="Johnson J."/>
            <person name="Vergin K.L."/>
            <person name="Giovannoni S.J."/>
        </authorList>
    </citation>
    <scope>NUCLEOTIDE SEQUENCE [LARGE SCALE GENOMIC DNA]</scope>
    <source>
        <strain evidence="7 8">HTCC2654</strain>
    </source>
</reference>
<dbReference type="eggNOG" id="COG2010">
    <property type="taxonomic scope" value="Bacteria"/>
</dbReference>
<dbReference type="InterPro" id="IPR009056">
    <property type="entry name" value="Cyt_c-like_dom"/>
</dbReference>
<proteinExistence type="predicted"/>